<dbReference type="Pfam" id="PF10544">
    <property type="entry name" value="T5orf172"/>
    <property type="match status" value="1"/>
</dbReference>
<keyword evidence="5" id="KW-1185">Reference proteome</keyword>
<evidence type="ECO:0000313" key="3">
    <source>
        <dbReference type="EMBL" id="KAA8650144.1"/>
    </source>
</evidence>
<protein>
    <recommendedName>
        <fullName evidence="2">Bacteriophage T5 Orf172 DNA-binding domain-containing protein</fullName>
    </recommendedName>
</protein>
<evidence type="ECO:0000313" key="5">
    <source>
        <dbReference type="Proteomes" id="UP000308092"/>
    </source>
</evidence>
<dbReference type="OrthoDB" id="4474050at2759"/>
<dbReference type="STRING" id="1220188.A0A4S3J6Z7"/>
<dbReference type="Proteomes" id="UP000324241">
    <property type="component" value="Unassembled WGS sequence"/>
</dbReference>
<reference evidence="4 5" key="1">
    <citation type="submission" date="2019-03" db="EMBL/GenBank/DDBJ databases">
        <title>The genome sequence of a newly discovered highly antifungal drug resistant Aspergillus species, Aspergillus tanneri NIH 1004.</title>
        <authorList>
            <person name="Mounaud S."/>
            <person name="Singh I."/>
            <person name="Joardar V."/>
            <person name="Pakala S."/>
            <person name="Pakala S."/>
            <person name="Venepally P."/>
            <person name="Hoover J."/>
            <person name="Nierman W."/>
            <person name="Chung J."/>
            <person name="Losada L."/>
        </authorList>
    </citation>
    <scope>NUCLEOTIDE SEQUENCE [LARGE SCALE GENOMIC DNA]</scope>
    <source>
        <strain evidence="4 5">NIH1004</strain>
    </source>
</reference>
<accession>A0A4S3J6Z7</accession>
<gene>
    <name evidence="3" type="ORF">ATNIH1004_002825</name>
    <name evidence="4" type="ORF">EYZ11_009793</name>
</gene>
<dbReference type="VEuPathDB" id="FungiDB:EYZ11_009793"/>
<feature type="region of interest" description="Disordered" evidence="1">
    <location>
        <begin position="36"/>
        <end position="62"/>
    </location>
</feature>
<dbReference type="GeneID" id="54325527"/>
<dbReference type="Proteomes" id="UP000308092">
    <property type="component" value="Unassembled WGS sequence"/>
</dbReference>
<dbReference type="RefSeq" id="XP_033429505.1">
    <property type="nucleotide sequence ID" value="XM_033567510.1"/>
</dbReference>
<dbReference type="InterPro" id="IPR018306">
    <property type="entry name" value="Phage_T5_Orf172_DNA-bd"/>
</dbReference>
<evidence type="ECO:0000313" key="6">
    <source>
        <dbReference type="Proteomes" id="UP000324241"/>
    </source>
</evidence>
<dbReference type="AlphaFoldDB" id="A0A4S3J6Z7"/>
<dbReference type="EMBL" id="QUQM01000001">
    <property type="protein sequence ID" value="KAA8650144.1"/>
    <property type="molecule type" value="Genomic_DNA"/>
</dbReference>
<evidence type="ECO:0000256" key="1">
    <source>
        <dbReference type="SAM" id="MobiDB-lite"/>
    </source>
</evidence>
<evidence type="ECO:0000313" key="4">
    <source>
        <dbReference type="EMBL" id="THC90746.1"/>
    </source>
</evidence>
<feature type="domain" description="Bacteriophage T5 Orf172 DNA-binding" evidence="2">
    <location>
        <begin position="105"/>
        <end position="197"/>
    </location>
</feature>
<organism evidence="4 5">
    <name type="scientific">Aspergillus tanneri</name>
    <dbReference type="NCBI Taxonomy" id="1220188"/>
    <lineage>
        <taxon>Eukaryota</taxon>
        <taxon>Fungi</taxon>
        <taxon>Dikarya</taxon>
        <taxon>Ascomycota</taxon>
        <taxon>Pezizomycotina</taxon>
        <taxon>Eurotiomycetes</taxon>
        <taxon>Eurotiomycetidae</taxon>
        <taxon>Eurotiales</taxon>
        <taxon>Aspergillaceae</taxon>
        <taxon>Aspergillus</taxon>
        <taxon>Aspergillus subgen. Circumdati</taxon>
    </lineage>
</organism>
<feature type="region of interest" description="Disordered" evidence="1">
    <location>
        <begin position="266"/>
        <end position="307"/>
    </location>
</feature>
<evidence type="ECO:0000259" key="2">
    <source>
        <dbReference type="Pfam" id="PF10544"/>
    </source>
</evidence>
<reference evidence="3 6" key="2">
    <citation type="submission" date="2019-08" db="EMBL/GenBank/DDBJ databases">
        <title>The genome sequence of a newly discovered highly antifungal drug resistant Aspergillus species, Aspergillus tanneri NIH 1004.</title>
        <authorList>
            <person name="Mounaud S."/>
            <person name="Singh I."/>
            <person name="Joardar V."/>
            <person name="Pakala S."/>
            <person name="Pakala S."/>
            <person name="Venepally P."/>
            <person name="Chung J.K."/>
            <person name="Losada L."/>
            <person name="Nierman W.C."/>
        </authorList>
    </citation>
    <scope>NUCLEOTIDE SEQUENCE [LARGE SCALE GENOMIC DNA]</scope>
    <source>
        <strain evidence="3 6">NIH1004</strain>
    </source>
</reference>
<proteinExistence type="predicted"/>
<name>A0A4S3J6Z7_9EURO</name>
<sequence length="379" mass="42970">MLRELATLTLCGRHRRSYGIIEAAVHQWSSELQPQDSAAVSLGTPPRNVNAQSSDDEGSSKLEFTPYQTKIDKLVRDELSHELRMIDRRISQEFITHNWNDKRDYLYIFECEEAEGMCKLGRSDNLSRRASEHKKCYPNLTQRCSFYCPNSKVFETVLKLEFTQHRYKHKCLKCNATHTEWFKTDFDNIYQRVKVWCLFSKGLQSPENRSKVSVPLPGFSSDPDRWYKWAQKSVQRWDKIVSHSEPNNSGKSVVDNAIVTGEDLNLDDDAESVPGLSPSSSAPGTPDDDYSDPPTPTPIERSRNGKPILGQRLIIPAASPSVSPEVYWTPVESMSTPKGRVLFPSISGAYPVSPVKVVPKETKEDENGLADILENIKLF</sequence>
<dbReference type="EMBL" id="SOSA01000486">
    <property type="protein sequence ID" value="THC90746.1"/>
    <property type="molecule type" value="Genomic_DNA"/>
</dbReference>
<comment type="caution">
    <text evidence="4">The sequence shown here is derived from an EMBL/GenBank/DDBJ whole genome shotgun (WGS) entry which is preliminary data.</text>
</comment>